<keyword evidence="4" id="KW-0131">Cell cycle</keyword>
<dbReference type="GO" id="GO:0051304">
    <property type="term" value="P:chromosome separation"/>
    <property type="evidence" value="ECO:0007669"/>
    <property type="project" value="InterPro"/>
</dbReference>
<comment type="caution">
    <text evidence="5">The sequence shown here is derived from an EMBL/GenBank/DDBJ whole genome shotgun (WGS) entry which is preliminary data.</text>
</comment>
<dbReference type="PIRSF" id="PIRSF019345">
    <property type="entry name" value="ScpB"/>
    <property type="match status" value="1"/>
</dbReference>
<dbReference type="InterPro" id="IPR005234">
    <property type="entry name" value="ScpB_csome_segregation"/>
</dbReference>
<sequence>MQLEEKLSIIEAVLFAYGEPIEPAKLAGACGVDESEIARMVAALNAELSDGGSALTVLSVGGSYQLATKQEYAEYIRAAMDTKRSAALSSAAMEVLTIIAYNQPVTRNFVDDVRGVDSGGVINNLIEKQLIEEAGRLDIPGKPVLFRTTPNFLRCFSLSDISELPALPTEDSQLSFEDFSHSEQHD</sequence>
<dbReference type="InterPro" id="IPR036390">
    <property type="entry name" value="WH_DNA-bd_sf"/>
</dbReference>
<keyword evidence="1" id="KW-0963">Cytoplasm</keyword>
<organism evidence="5 6">
    <name type="scientific">Candidatus Faeciplasma gallinarum</name>
    <dbReference type="NCBI Taxonomy" id="2840799"/>
    <lineage>
        <taxon>Bacteria</taxon>
        <taxon>Bacillati</taxon>
        <taxon>Bacillota</taxon>
        <taxon>Clostridia</taxon>
        <taxon>Eubacteriales</taxon>
        <taxon>Oscillospiraceae</taxon>
        <taxon>Oscillospiraceae incertae sedis</taxon>
        <taxon>Candidatus Faeciplasma</taxon>
    </lineage>
</organism>
<evidence type="ECO:0000256" key="4">
    <source>
        <dbReference type="ARBA" id="ARBA00023306"/>
    </source>
</evidence>
<dbReference type="PANTHER" id="PTHR34298:SF2">
    <property type="entry name" value="SEGREGATION AND CONDENSATION PROTEIN B"/>
    <property type="match status" value="1"/>
</dbReference>
<keyword evidence="2" id="KW-0132">Cell division</keyword>
<dbReference type="SUPFAM" id="SSF46785">
    <property type="entry name" value="Winged helix' DNA-binding domain"/>
    <property type="match status" value="2"/>
</dbReference>
<keyword evidence="3" id="KW-0159">Chromosome partition</keyword>
<accession>A0A9D1EMV4</accession>
<evidence type="ECO:0000256" key="1">
    <source>
        <dbReference type="ARBA" id="ARBA00022490"/>
    </source>
</evidence>
<gene>
    <name evidence="5" type="primary">scpB</name>
    <name evidence="5" type="ORF">IAD01_01540</name>
</gene>
<dbReference type="GO" id="GO:0051301">
    <property type="term" value="P:cell division"/>
    <property type="evidence" value="ECO:0007669"/>
    <property type="project" value="UniProtKB-KW"/>
</dbReference>
<evidence type="ECO:0000313" key="6">
    <source>
        <dbReference type="Proteomes" id="UP000823982"/>
    </source>
</evidence>
<proteinExistence type="predicted"/>
<reference evidence="5" key="2">
    <citation type="journal article" date="2021" name="PeerJ">
        <title>Extensive microbial diversity within the chicken gut microbiome revealed by metagenomics and culture.</title>
        <authorList>
            <person name="Gilroy R."/>
            <person name="Ravi A."/>
            <person name="Getino M."/>
            <person name="Pursley I."/>
            <person name="Horton D.L."/>
            <person name="Alikhan N.F."/>
            <person name="Baker D."/>
            <person name="Gharbi K."/>
            <person name="Hall N."/>
            <person name="Watson M."/>
            <person name="Adriaenssens E.M."/>
            <person name="Foster-Nyarko E."/>
            <person name="Jarju S."/>
            <person name="Secka A."/>
            <person name="Antonio M."/>
            <person name="Oren A."/>
            <person name="Chaudhuri R.R."/>
            <person name="La Ragione R."/>
            <person name="Hildebrand F."/>
            <person name="Pallen M.J."/>
        </authorList>
    </citation>
    <scope>NUCLEOTIDE SEQUENCE</scope>
    <source>
        <strain evidence="5">CHK157-1446</strain>
    </source>
</reference>
<dbReference type="Gene3D" id="1.10.10.10">
    <property type="entry name" value="Winged helix-like DNA-binding domain superfamily/Winged helix DNA-binding domain"/>
    <property type="match status" value="2"/>
</dbReference>
<dbReference type="InterPro" id="IPR036388">
    <property type="entry name" value="WH-like_DNA-bd_sf"/>
</dbReference>
<reference evidence="5" key="1">
    <citation type="submission" date="2020-10" db="EMBL/GenBank/DDBJ databases">
        <authorList>
            <person name="Gilroy R."/>
        </authorList>
    </citation>
    <scope>NUCLEOTIDE SEQUENCE</scope>
    <source>
        <strain evidence="5">CHK157-1446</strain>
    </source>
</reference>
<evidence type="ECO:0000313" key="5">
    <source>
        <dbReference type="EMBL" id="HIS24069.1"/>
    </source>
</evidence>
<dbReference type="Proteomes" id="UP000823982">
    <property type="component" value="Unassembled WGS sequence"/>
</dbReference>
<dbReference type="EMBL" id="DVIR01000011">
    <property type="protein sequence ID" value="HIS24069.1"/>
    <property type="molecule type" value="Genomic_DNA"/>
</dbReference>
<dbReference type="AlphaFoldDB" id="A0A9D1EMV4"/>
<evidence type="ECO:0000256" key="3">
    <source>
        <dbReference type="ARBA" id="ARBA00022829"/>
    </source>
</evidence>
<protein>
    <submittedName>
        <fullName evidence="5">SMC-Scp complex subunit ScpB</fullName>
    </submittedName>
</protein>
<name>A0A9D1EMV4_9FIRM</name>
<dbReference type="PANTHER" id="PTHR34298">
    <property type="entry name" value="SEGREGATION AND CONDENSATION PROTEIN B"/>
    <property type="match status" value="1"/>
</dbReference>
<dbReference type="NCBIfam" id="TIGR00281">
    <property type="entry name" value="SMC-Scp complex subunit ScpB"/>
    <property type="match status" value="1"/>
</dbReference>
<dbReference type="Pfam" id="PF04079">
    <property type="entry name" value="SMC_ScpB"/>
    <property type="match status" value="1"/>
</dbReference>
<evidence type="ECO:0000256" key="2">
    <source>
        <dbReference type="ARBA" id="ARBA00022618"/>
    </source>
</evidence>